<feature type="region of interest" description="Disordered" evidence="1">
    <location>
        <begin position="1"/>
        <end position="51"/>
    </location>
</feature>
<dbReference type="EMBL" id="AP027731">
    <property type="protein sequence ID" value="BDZ45284.1"/>
    <property type="molecule type" value="Genomic_DNA"/>
</dbReference>
<gene>
    <name evidence="2" type="ORF">GCM10025866_11930</name>
</gene>
<organism evidence="2 3">
    <name type="scientific">Naasia aerilata</name>
    <dbReference type="NCBI Taxonomy" id="1162966"/>
    <lineage>
        <taxon>Bacteria</taxon>
        <taxon>Bacillati</taxon>
        <taxon>Actinomycetota</taxon>
        <taxon>Actinomycetes</taxon>
        <taxon>Micrococcales</taxon>
        <taxon>Microbacteriaceae</taxon>
        <taxon>Naasia</taxon>
    </lineage>
</organism>
<protein>
    <submittedName>
        <fullName evidence="2">Uncharacterized protein</fullName>
    </submittedName>
</protein>
<accession>A0ABN6XK98</accession>
<sequence length="51" mass="5274">MHQAEGVCASADSADHTRSEQGGHEHRADPQALSGGEARRAADGAELEAEC</sequence>
<reference evidence="3" key="1">
    <citation type="journal article" date="2019" name="Int. J. Syst. Evol. Microbiol.">
        <title>The Global Catalogue of Microorganisms (GCM) 10K type strain sequencing project: providing services to taxonomists for standard genome sequencing and annotation.</title>
        <authorList>
            <consortium name="The Broad Institute Genomics Platform"/>
            <consortium name="The Broad Institute Genome Sequencing Center for Infectious Disease"/>
            <person name="Wu L."/>
            <person name="Ma J."/>
        </authorList>
    </citation>
    <scope>NUCLEOTIDE SEQUENCE [LARGE SCALE GENOMIC DNA]</scope>
    <source>
        <strain evidence="3">NBRC 108725</strain>
    </source>
</reference>
<dbReference type="Proteomes" id="UP001321498">
    <property type="component" value="Chromosome"/>
</dbReference>
<proteinExistence type="predicted"/>
<evidence type="ECO:0000313" key="2">
    <source>
        <dbReference type="EMBL" id="BDZ45284.1"/>
    </source>
</evidence>
<keyword evidence="3" id="KW-1185">Reference proteome</keyword>
<evidence type="ECO:0000313" key="3">
    <source>
        <dbReference type="Proteomes" id="UP001321498"/>
    </source>
</evidence>
<evidence type="ECO:0000256" key="1">
    <source>
        <dbReference type="SAM" id="MobiDB-lite"/>
    </source>
</evidence>
<name>A0ABN6XK98_9MICO</name>
<feature type="compositionally biased region" description="Basic and acidic residues" evidence="1">
    <location>
        <begin position="13"/>
        <end position="29"/>
    </location>
</feature>